<dbReference type="Gene3D" id="3.20.20.150">
    <property type="entry name" value="Divalent-metal-dependent TIM barrel enzymes"/>
    <property type="match status" value="1"/>
</dbReference>
<comment type="cofactor">
    <cofactor evidence="6">
        <name>Mn(2+)</name>
        <dbReference type="ChEBI" id="CHEBI:29035"/>
    </cofactor>
    <text evidence="6">Binds 1 Mn(2+) ion per subunit.</text>
</comment>
<comment type="subcellular location">
    <subcellularLocation>
        <location evidence="6">Cytoplasm</location>
    </subcellularLocation>
</comment>
<reference evidence="7 9" key="2">
    <citation type="submission" date="2020-08" db="EMBL/GenBank/DDBJ databases">
        <title>Genomic Encyclopedia of Type Strains, Phase IV (KMG-IV): sequencing the most valuable type-strain genomes for metagenomic binning, comparative biology and taxonomic classification.</title>
        <authorList>
            <person name="Goeker M."/>
        </authorList>
    </citation>
    <scope>NUCLEOTIDE SEQUENCE [LARGE SCALE GENOMIC DNA]</scope>
    <source>
        <strain evidence="7 9">DSM 103679</strain>
    </source>
</reference>
<dbReference type="KEGG" id="trc:DYE49_06135"/>
<feature type="binding site" evidence="6">
    <location>
        <position position="292"/>
    </location>
    <ligand>
        <name>Mn(2+)</name>
        <dbReference type="ChEBI" id="CHEBI:29035"/>
    </ligand>
</feature>
<keyword evidence="1 6" id="KW-0963">Cytoplasm</keyword>
<dbReference type="GO" id="GO:0019301">
    <property type="term" value="P:rhamnose catabolic process"/>
    <property type="evidence" value="ECO:0007669"/>
    <property type="project" value="UniProtKB-UniRule"/>
</dbReference>
<evidence type="ECO:0000313" key="7">
    <source>
        <dbReference type="EMBL" id="MBB5218243.1"/>
    </source>
</evidence>
<evidence type="ECO:0000313" key="8">
    <source>
        <dbReference type="EMBL" id="QOS40054.1"/>
    </source>
</evidence>
<keyword evidence="3 6" id="KW-0464">Manganese</keyword>
<dbReference type="AlphaFoldDB" id="A0A840SFB1"/>
<keyword evidence="4 6" id="KW-0413">Isomerase</keyword>
<comment type="pathway">
    <text evidence="6">Carbohydrate degradation; L-rhamnose degradation; glycerone phosphate from L-rhamnose: step 1/3.</text>
</comment>
<dbReference type="EMBL" id="CP031517">
    <property type="protein sequence ID" value="QOS40054.1"/>
    <property type="molecule type" value="Genomic_DNA"/>
</dbReference>
<evidence type="ECO:0000256" key="1">
    <source>
        <dbReference type="ARBA" id="ARBA00022490"/>
    </source>
</evidence>
<proteinExistence type="inferred from homology"/>
<dbReference type="EMBL" id="JACHFR010000001">
    <property type="protein sequence ID" value="MBB5218243.1"/>
    <property type="molecule type" value="Genomic_DNA"/>
</dbReference>
<evidence type="ECO:0000256" key="3">
    <source>
        <dbReference type="ARBA" id="ARBA00023211"/>
    </source>
</evidence>
<gene>
    <name evidence="6" type="primary">rhaA</name>
    <name evidence="8" type="ORF">DYE49_06135</name>
    <name evidence="7" type="ORF">HNP77_000587</name>
</gene>
<dbReference type="Proteomes" id="UP000593591">
    <property type="component" value="Chromosome"/>
</dbReference>
<dbReference type="EC" id="5.3.1.14" evidence="6"/>
<comment type="catalytic activity">
    <reaction evidence="6">
        <text>L-rhamnopyranose = L-rhamnulose</text>
        <dbReference type="Rhea" id="RHEA:23160"/>
        <dbReference type="ChEBI" id="CHEBI:17897"/>
        <dbReference type="ChEBI" id="CHEBI:62346"/>
        <dbReference type="EC" id="5.3.1.14"/>
    </reaction>
</comment>
<evidence type="ECO:0000313" key="9">
    <source>
        <dbReference type="Proteomes" id="UP000578697"/>
    </source>
</evidence>
<feature type="binding site" evidence="6">
    <location>
        <position position="260"/>
    </location>
    <ligand>
        <name>Mn(2+)</name>
        <dbReference type="ChEBI" id="CHEBI:29035"/>
    </ligand>
</feature>
<evidence type="ECO:0000256" key="6">
    <source>
        <dbReference type="HAMAP-Rule" id="MF_00541"/>
    </source>
</evidence>
<sequence>MESDYSSAKEQYAALGVDTDRAIQLLKKIPVSMHCWQGDDVGGFEHAGASLDGGGIQVTGNYPGKARSMEELRSDIEKTLSLTPGSYRLNVHANYADFSSTGFADRDALEPEHFKSWVQWSKENKVPLDFNSTLFSHPKASGLTLSSKDKGIRDFWIEHVKRCRKIGEYMGKEQGSACIHNIWIADGMKDIPVDRQGYREILASSLDDILSVKISKDYLKDSVESKVFGIGTESYVVGSHEFYMGYAVKNQMLLTIDMGHFHPTENVADKLSSVLMFVPEILLHLSRGVRWDSDHVTLFNDDMKAMAEEMVRTGKLDKIHIGTDYFDGSINRIGAWVIGQRATQKSLLRALLEPSEKLMSYENDGNYFARLALLEAEKTLPFGAVWNRYCEECSVPSDLQVIDEIMNYEKSVTALRG</sequence>
<evidence type="ECO:0000256" key="2">
    <source>
        <dbReference type="ARBA" id="ARBA00022723"/>
    </source>
</evidence>
<dbReference type="HAMAP" id="MF_00541">
    <property type="entry name" value="RhaA"/>
    <property type="match status" value="1"/>
</dbReference>
<keyword evidence="5 6" id="KW-0684">Rhamnose metabolism</keyword>
<evidence type="ECO:0000256" key="5">
    <source>
        <dbReference type="ARBA" id="ARBA00023308"/>
    </source>
</evidence>
<dbReference type="PANTHER" id="PTHR30268">
    <property type="entry name" value="L-RHAMNOSE ISOMERASE"/>
    <property type="match status" value="1"/>
</dbReference>
<feature type="binding site" evidence="6">
    <location>
        <position position="294"/>
    </location>
    <ligand>
        <name>Mn(2+)</name>
        <dbReference type="ChEBI" id="CHEBI:29035"/>
    </ligand>
</feature>
<dbReference type="GO" id="GO:0030145">
    <property type="term" value="F:manganese ion binding"/>
    <property type="evidence" value="ECO:0007669"/>
    <property type="project" value="UniProtKB-UniRule"/>
</dbReference>
<dbReference type="GO" id="GO:0008740">
    <property type="term" value="F:L-rhamnose isomerase activity"/>
    <property type="evidence" value="ECO:0007669"/>
    <property type="project" value="UniProtKB-UniRule"/>
</dbReference>
<dbReference type="GO" id="GO:0019324">
    <property type="term" value="P:L-lyxose metabolic process"/>
    <property type="evidence" value="ECO:0007669"/>
    <property type="project" value="TreeGrafter"/>
</dbReference>
<evidence type="ECO:0000256" key="4">
    <source>
        <dbReference type="ARBA" id="ARBA00023235"/>
    </source>
</evidence>
<name>A0A840SFB1_9SPIR</name>
<reference evidence="8 10" key="1">
    <citation type="submission" date="2018-08" db="EMBL/GenBank/DDBJ databases">
        <title>The first complete genome of Treponema rectale (CHPAT), a commensal spirochete of the bovine rectum.</title>
        <authorList>
            <person name="Staton G.J."/>
            <person name="Clegg S.R."/>
            <person name="Carter S.D."/>
            <person name="Radford A.D."/>
            <person name="Darby A."/>
            <person name="Hall N."/>
            <person name="Birtles R.J."/>
            <person name="Evans N.J."/>
        </authorList>
    </citation>
    <scope>NUCLEOTIDE SEQUENCE [LARGE SCALE GENOMIC DNA]</scope>
    <source>
        <strain evidence="8 10">CHPA</strain>
    </source>
</reference>
<accession>A0A840SFB1</accession>
<comment type="similarity">
    <text evidence="6">Belongs to the rhamnose isomerase family.</text>
</comment>
<comment type="function">
    <text evidence="6">Catalyzes the interconversion of L-rhamnose and L-rhamnulose.</text>
</comment>
<dbReference type="RefSeq" id="WP_184651667.1">
    <property type="nucleotide sequence ID" value="NZ_JACHFR010000001.1"/>
</dbReference>
<dbReference type="PANTHER" id="PTHR30268:SF0">
    <property type="entry name" value="L-RHAMNOSE ISOMERASE"/>
    <property type="match status" value="1"/>
</dbReference>
<protein>
    <recommendedName>
        <fullName evidence="6">L-rhamnose isomerase</fullName>
        <ecNumber evidence="6">5.3.1.14</ecNumber>
    </recommendedName>
</protein>
<keyword evidence="2 6" id="KW-0479">Metal-binding</keyword>
<evidence type="ECO:0000313" key="10">
    <source>
        <dbReference type="Proteomes" id="UP000593591"/>
    </source>
</evidence>
<organism evidence="7 9">
    <name type="scientific">Treponema rectale</name>
    <dbReference type="NCBI Taxonomy" id="744512"/>
    <lineage>
        <taxon>Bacteria</taxon>
        <taxon>Pseudomonadati</taxon>
        <taxon>Spirochaetota</taxon>
        <taxon>Spirochaetia</taxon>
        <taxon>Spirochaetales</taxon>
        <taxon>Treponemataceae</taxon>
        <taxon>Treponema</taxon>
    </lineage>
</organism>
<dbReference type="NCBIfam" id="NF002203">
    <property type="entry name" value="PRK01076.1"/>
    <property type="match status" value="1"/>
</dbReference>
<dbReference type="Proteomes" id="UP000578697">
    <property type="component" value="Unassembled WGS sequence"/>
</dbReference>
<dbReference type="InterPro" id="IPR050337">
    <property type="entry name" value="L-rhamnose_isomerase"/>
</dbReference>
<dbReference type="InterPro" id="IPR036237">
    <property type="entry name" value="Xyl_isomerase-like_sf"/>
</dbReference>
<dbReference type="Pfam" id="PF06134">
    <property type="entry name" value="RhaA"/>
    <property type="match status" value="1"/>
</dbReference>
<dbReference type="UniPathway" id="UPA00541">
    <property type="reaction ID" value="UER00601"/>
</dbReference>
<dbReference type="GO" id="GO:0005737">
    <property type="term" value="C:cytoplasm"/>
    <property type="evidence" value="ECO:0007669"/>
    <property type="project" value="UniProtKB-SubCell"/>
</dbReference>
<dbReference type="SUPFAM" id="SSF51658">
    <property type="entry name" value="Xylose isomerase-like"/>
    <property type="match status" value="1"/>
</dbReference>
<dbReference type="InterPro" id="IPR009308">
    <property type="entry name" value="Rhamnose_isomerase"/>
</dbReference>
<keyword evidence="9" id="KW-1185">Reference proteome</keyword>